<reference evidence="7" key="1">
    <citation type="submission" date="2016-11" db="EMBL/GenBank/DDBJ databases">
        <authorList>
            <person name="Panda P."/>
            <person name="Visnovsky S."/>
            <person name="Pitman A."/>
        </authorList>
    </citation>
    <scope>NUCLEOTIDE SEQUENCE [LARGE SCALE GENOMIC DNA]</scope>
    <source>
        <strain evidence="7">ICMP 9972</strain>
    </source>
</reference>
<keyword evidence="4 5" id="KW-0408">Iron</keyword>
<accession>A0A1V2R9H0</accession>
<dbReference type="Pfam" id="PF03055">
    <property type="entry name" value="RPE65"/>
    <property type="match status" value="1"/>
</dbReference>
<evidence type="ECO:0000256" key="4">
    <source>
        <dbReference type="ARBA" id="ARBA00023004"/>
    </source>
</evidence>
<gene>
    <name evidence="6" type="ORF">BSK71_02280</name>
</gene>
<dbReference type="GO" id="GO:0046872">
    <property type="term" value="F:metal ion binding"/>
    <property type="evidence" value="ECO:0007669"/>
    <property type="project" value="UniProtKB-KW"/>
</dbReference>
<organism evidence="6 7">
    <name type="scientific">Pectobacterium actinidiae</name>
    <dbReference type="NCBI Taxonomy" id="1507808"/>
    <lineage>
        <taxon>Bacteria</taxon>
        <taxon>Pseudomonadati</taxon>
        <taxon>Pseudomonadota</taxon>
        <taxon>Gammaproteobacteria</taxon>
        <taxon>Enterobacterales</taxon>
        <taxon>Pectobacteriaceae</taxon>
        <taxon>Pectobacterium</taxon>
    </lineage>
</organism>
<evidence type="ECO:0000256" key="3">
    <source>
        <dbReference type="ARBA" id="ARBA00023002"/>
    </source>
</evidence>
<comment type="caution">
    <text evidence="6">The sequence shown here is derived from an EMBL/GenBank/DDBJ whole genome shotgun (WGS) entry which is preliminary data.</text>
</comment>
<feature type="binding site" evidence="5">
    <location>
        <position position="283"/>
    </location>
    <ligand>
        <name>Fe cation</name>
        <dbReference type="ChEBI" id="CHEBI:24875"/>
        <note>catalytic</note>
    </ligand>
</feature>
<dbReference type="PANTHER" id="PTHR10543:SF89">
    <property type="entry name" value="CAROTENOID 9,10(9',10')-CLEAVAGE DIOXYGENASE 1"/>
    <property type="match status" value="1"/>
</dbReference>
<dbReference type="AlphaFoldDB" id="A0A1V2R9H0"/>
<dbReference type="InterPro" id="IPR004294">
    <property type="entry name" value="Carotenoid_Oase"/>
</dbReference>
<evidence type="ECO:0000256" key="2">
    <source>
        <dbReference type="ARBA" id="ARBA00022723"/>
    </source>
</evidence>
<dbReference type="GO" id="GO:0010436">
    <property type="term" value="F:carotenoid dioxygenase activity"/>
    <property type="evidence" value="ECO:0007669"/>
    <property type="project" value="TreeGrafter"/>
</dbReference>
<keyword evidence="2 5" id="KW-0479">Metal-binding</keyword>
<keyword evidence="6" id="KW-0223">Dioxygenase</keyword>
<proteinExistence type="inferred from homology"/>
<feature type="binding site" evidence="5">
    <location>
        <position position="167"/>
    </location>
    <ligand>
        <name>Fe cation</name>
        <dbReference type="ChEBI" id="CHEBI:24875"/>
        <note>catalytic</note>
    </ligand>
</feature>
<name>A0A1V2R9H0_9GAMM</name>
<feature type="binding site" evidence="5">
    <location>
        <position position="477"/>
    </location>
    <ligand>
        <name>Fe cation</name>
        <dbReference type="ChEBI" id="CHEBI:24875"/>
        <note>catalytic</note>
    </ligand>
</feature>
<evidence type="ECO:0000313" key="7">
    <source>
        <dbReference type="Proteomes" id="UP000189286"/>
    </source>
</evidence>
<evidence type="ECO:0000256" key="1">
    <source>
        <dbReference type="ARBA" id="ARBA00006787"/>
    </source>
</evidence>
<dbReference type="OrthoDB" id="6636843at2"/>
<dbReference type="PANTHER" id="PTHR10543">
    <property type="entry name" value="BETA-CAROTENE DIOXYGENASE"/>
    <property type="match status" value="1"/>
</dbReference>
<dbReference type="Proteomes" id="UP000189286">
    <property type="component" value="Unassembled WGS sequence"/>
</dbReference>
<sequence>MSLQFPNIPEFTGLYQPSRVEVSVVDLEVEGTLPEAIKGTFYQVAPDPHYPPMLGKDIFFNGDGIVSAFRFENGRVSLQRRYVETERLKAQRREHRSLNGTYRNVYTNDPLAADNNTTANTTVIEHNGVLLAMKEDALPWAMDLDTLETLGEWDFHGQITSATFTAHPKVDPDTGALLCFAYEAKGEATPDIAYFEISAEGKLVREIWFQAPYAAMIHDFAVTQNYVVFPIIPLTADLDRMKSGGQHFQWQPDLPQLFGIVPRDGSADDVRWFYGPANGFQGHTLNAYEEGSKIFVDMPVTNGNVFYFFPEEGGYVPPPEALKAALMRWTFDLNADDTTVTPQLLTRTPFPCEFPRCDERYSGKPYHYGFTLAYDPQLPFDTATLGAPPFQFFNQLARINVVTGESEMWYPGDAQCFQEPIFIPRHAQAAEGDGWVVCVMNDLRKRTSDLIILDTAQWTQGPVARVKVPFRLRMSLHGNWSGK</sequence>
<feature type="binding site" evidence="5">
    <location>
        <position position="218"/>
    </location>
    <ligand>
        <name>Fe cation</name>
        <dbReference type="ChEBI" id="CHEBI:24875"/>
        <note>catalytic</note>
    </ligand>
</feature>
<evidence type="ECO:0000256" key="5">
    <source>
        <dbReference type="PIRSR" id="PIRSR604294-1"/>
    </source>
</evidence>
<evidence type="ECO:0000313" key="6">
    <source>
        <dbReference type="EMBL" id="ONK09080.1"/>
    </source>
</evidence>
<dbReference type="EMBL" id="MPUJ01000001">
    <property type="protein sequence ID" value="ONK09080.1"/>
    <property type="molecule type" value="Genomic_DNA"/>
</dbReference>
<protein>
    <submittedName>
        <fullName evidence="6">Dioxygenase</fullName>
    </submittedName>
</protein>
<dbReference type="GO" id="GO:0016121">
    <property type="term" value="P:carotene catabolic process"/>
    <property type="evidence" value="ECO:0007669"/>
    <property type="project" value="TreeGrafter"/>
</dbReference>
<comment type="similarity">
    <text evidence="1">Belongs to the carotenoid oxygenase family.</text>
</comment>
<comment type="cofactor">
    <cofactor evidence="5">
        <name>Fe(2+)</name>
        <dbReference type="ChEBI" id="CHEBI:29033"/>
    </cofactor>
    <text evidence="5">Binds 1 Fe(2+) ion per subunit.</text>
</comment>
<keyword evidence="3" id="KW-0560">Oxidoreductase</keyword>
<dbReference type="RefSeq" id="WP_039354738.1">
    <property type="nucleotide sequence ID" value="NZ_JRMH01000001.1"/>
</dbReference>